<comment type="similarity">
    <text evidence="1">Belongs to the glycosyl hydrolase 57 family.</text>
</comment>
<feature type="domain" description="Glycoside hydrolase family 57 N-terminal" evidence="3">
    <location>
        <begin position="6"/>
        <end position="288"/>
    </location>
</feature>
<dbReference type="Proteomes" id="UP000509301">
    <property type="component" value="Chromosome"/>
</dbReference>
<name>A0A6N0NRT2_9CREN</name>
<dbReference type="CDD" id="cd10795">
    <property type="entry name" value="GH57N_MJA1_like"/>
    <property type="match status" value="1"/>
</dbReference>
<reference evidence="4 5" key="1">
    <citation type="submission" date="2020-02" db="EMBL/GenBank/DDBJ databases">
        <title>Comparative genome analysis reveals the metabolism and evolution of the thermophilic archaeal genus Metallosphaera.</title>
        <authorList>
            <person name="Jiang C."/>
        </authorList>
    </citation>
    <scope>NUCLEOTIDE SEQUENCE [LARGE SCALE GENOMIC DNA]</scope>
    <source>
        <strain evidence="4 5">Ric-A</strain>
    </source>
</reference>
<dbReference type="AlphaFoldDB" id="A0A6N0NRT2"/>
<dbReference type="InterPro" id="IPR052046">
    <property type="entry name" value="GH57_Enzymes"/>
</dbReference>
<dbReference type="PANTHER" id="PTHR36306">
    <property type="entry name" value="ALPHA-AMYLASE-RELATED-RELATED"/>
    <property type="match status" value="1"/>
</dbReference>
<organism evidence="4 5">
    <name type="scientific">Metallosphaera tengchongensis</name>
    <dbReference type="NCBI Taxonomy" id="1532350"/>
    <lineage>
        <taxon>Archaea</taxon>
        <taxon>Thermoproteota</taxon>
        <taxon>Thermoprotei</taxon>
        <taxon>Sulfolobales</taxon>
        <taxon>Sulfolobaceae</taxon>
        <taxon>Metallosphaera</taxon>
    </lineage>
</organism>
<dbReference type="Gene3D" id="3.20.110.20">
    <property type="match status" value="1"/>
</dbReference>
<keyword evidence="5" id="KW-1185">Reference proteome</keyword>
<dbReference type="KEGG" id="mten:GWK48_03500"/>
<evidence type="ECO:0000259" key="3">
    <source>
        <dbReference type="Pfam" id="PF03065"/>
    </source>
</evidence>
<dbReference type="SUPFAM" id="SSF88713">
    <property type="entry name" value="Glycoside hydrolase/deacetylase"/>
    <property type="match status" value="1"/>
</dbReference>
<keyword evidence="2" id="KW-0119">Carbohydrate metabolism</keyword>
<evidence type="ECO:0000256" key="1">
    <source>
        <dbReference type="ARBA" id="ARBA00006821"/>
    </source>
</evidence>
<dbReference type="RefSeq" id="WP_174629656.1">
    <property type="nucleotide sequence ID" value="NZ_CP049074.1"/>
</dbReference>
<evidence type="ECO:0000313" key="5">
    <source>
        <dbReference type="Proteomes" id="UP000509301"/>
    </source>
</evidence>
<dbReference type="GO" id="GO:0005975">
    <property type="term" value="P:carbohydrate metabolic process"/>
    <property type="evidence" value="ECO:0007669"/>
    <property type="project" value="InterPro"/>
</dbReference>
<protein>
    <submittedName>
        <fullName evidence="4">Alpha-amylase</fullName>
    </submittedName>
</protein>
<dbReference type="PANTHER" id="PTHR36306:SF1">
    <property type="entry name" value="ALPHA-AMYLASE-RELATED"/>
    <property type="match status" value="1"/>
</dbReference>
<dbReference type="InterPro" id="IPR004300">
    <property type="entry name" value="Glyco_hydro_57_N"/>
</dbReference>
<accession>A0A6N0NRT2</accession>
<sequence length="448" mass="53239">MTTKIIMGFEVHQPFRIRKDAFWNPRFTGTPEEKYFDNRLNREIFERVKQKCYIPATNIILEEIEAGEEEGREVKFFFSTSGTLLEQAERWGKDFLDLLQLLSSTKRVEFLAQTYYHSISSLWEDKTEWREQVRTQMETVRSLLHYSPVTFENTELLINQVIAEEAEKMGFKGIMMEGKEQVLKGRSPNYVYRRKGGRISVLPRNYVLSDDIAFRFSNVKWDQYPLTAEKFSSWVKSSPGQLVTLFVDYETFGEHQWRESGILDFLRWLPRELYRAGVDMNLPREVEDSPYYDLDIEGISSWADIRKDHSSWLGNIMQWAYDEAVRRCEMPSKELGRDYLKTWRYFTTSDNYYYLFTEGGGPGEVHSYFNAYNSPIDAFLNEFYAVNSFLHEELTTLGVKNDPFFFYKEGRRVNVAWNENEFKEIIKRDETLKDHIKYLKEWLGSEKN</sequence>
<dbReference type="GeneID" id="55640983"/>
<dbReference type="OrthoDB" id="64936at2157"/>
<evidence type="ECO:0000313" key="4">
    <source>
        <dbReference type="EMBL" id="QKQ99583.1"/>
    </source>
</evidence>
<dbReference type="EMBL" id="CP049074">
    <property type="protein sequence ID" value="QKQ99583.1"/>
    <property type="molecule type" value="Genomic_DNA"/>
</dbReference>
<dbReference type="GO" id="GO:0003824">
    <property type="term" value="F:catalytic activity"/>
    <property type="evidence" value="ECO:0007669"/>
    <property type="project" value="InterPro"/>
</dbReference>
<proteinExistence type="inferred from homology"/>
<dbReference type="Pfam" id="PF03065">
    <property type="entry name" value="Glyco_hydro_57"/>
    <property type="match status" value="1"/>
</dbReference>
<gene>
    <name evidence="4" type="ORF">GWK48_03500</name>
</gene>
<dbReference type="InterPro" id="IPR011330">
    <property type="entry name" value="Glyco_hydro/deAcase_b/a-brl"/>
</dbReference>
<evidence type="ECO:0000256" key="2">
    <source>
        <dbReference type="ARBA" id="ARBA00023277"/>
    </source>
</evidence>